<evidence type="ECO:0000313" key="6">
    <source>
        <dbReference type="Proteomes" id="UP000278334"/>
    </source>
</evidence>
<feature type="signal peptide" evidence="1">
    <location>
        <begin position="1"/>
        <end position="18"/>
    </location>
</feature>
<evidence type="ECO:0000313" key="3">
    <source>
        <dbReference type="EMBL" id="CAB5494714.1"/>
    </source>
</evidence>
<dbReference type="Proteomes" id="UP000182798">
    <property type="component" value="Unassembled WGS sequence"/>
</dbReference>
<evidence type="ECO:0008006" key="8">
    <source>
        <dbReference type="Google" id="ProtNLM"/>
    </source>
</evidence>
<dbReference type="KEGG" id="bthg:MS2017_0462"/>
<dbReference type="RefSeq" id="WP_071564694.1">
    <property type="nucleotide sequence ID" value="NZ_CAESAQ020000011.1"/>
</dbReference>
<dbReference type="AlphaFoldDB" id="A0A1J5TW43"/>
<dbReference type="Proteomes" id="UP000278334">
    <property type="component" value="Chromosome"/>
</dbReference>
<protein>
    <recommendedName>
        <fullName evidence="8">SoxXA-binding protein</fullName>
    </recommendedName>
</protein>
<dbReference type="EMBL" id="CP024634">
    <property type="protein sequence ID" value="AYQ56205.1"/>
    <property type="molecule type" value="Genomic_DNA"/>
</dbReference>
<gene>
    <name evidence="4" type="ORF">BGC33_10395</name>
    <name evidence="2" type="ORF">MS2017_0462</name>
    <name evidence="3" type="ORF">THERMOS_139</name>
</gene>
<sequence length="115" mass="12145">MKKVLLILSLAFGLSACGGSGSGYKSMAPATMAKVKVEAPVLSYATALKVAKSEQKKAKKVGMEWNTIRKLMKSAKKKAKAGNEKAAIKLLVTAAEHGRLGQQQAKDQVNAGPNF</sequence>
<dbReference type="OrthoDB" id="9983208at2"/>
<name>A0A1J5TW43_9GAMM</name>
<proteinExistence type="predicted"/>
<reference evidence="5" key="1">
    <citation type="submission" date="2016-09" db="EMBL/GenBank/DDBJ databases">
        <title>Genome Sequence of Bathymodiolus thermophilus sulfur-oxidizing gill endosymbiont.</title>
        <authorList>
            <person name="Ponnudurai R."/>
            <person name="Kleiner M."/>
            <person name="Sayavedra L."/>
            <person name="Thuermer A."/>
            <person name="Felbeck H."/>
            <person name="Schlueter R."/>
            <person name="Schweder T."/>
            <person name="Markert S."/>
        </authorList>
    </citation>
    <scope>NUCLEOTIDE SEQUENCE [LARGE SCALE GENOMIC DNA]</scope>
    <source>
        <strain evidence="5">BAT/CrabSpa'14</strain>
    </source>
</reference>
<keyword evidence="7" id="KW-1185">Reference proteome</keyword>
<evidence type="ECO:0000313" key="5">
    <source>
        <dbReference type="Proteomes" id="UP000182798"/>
    </source>
</evidence>
<reference evidence="4" key="2">
    <citation type="journal article" date="2017" name="Stand. Genomic Sci.">
        <title>Genome sequence of the sulfur-oxidizing Bathymodiolus thermophilus gill endosymbiont.</title>
        <authorList>
            <person name="Ponnudurai R."/>
            <person name="Sayavedra L."/>
            <person name="Kleiner M."/>
            <person name="Heiden S.E."/>
            <person name="Thurmer A."/>
            <person name="Felbeck H."/>
            <person name="Schluter R."/>
            <person name="Sievert S.M."/>
            <person name="Daniel R."/>
            <person name="Schweder T."/>
            <person name="Markert S."/>
        </authorList>
    </citation>
    <scope>NUCLEOTIDE SEQUENCE</scope>
    <source>
        <strain evidence="4">BAT/CrabSpa'14</strain>
    </source>
</reference>
<evidence type="ECO:0000313" key="2">
    <source>
        <dbReference type="EMBL" id="AYQ56205.1"/>
    </source>
</evidence>
<accession>A0A1J5TW43</accession>
<feature type="chain" id="PRO_5044561939" description="SoxXA-binding protein" evidence="1">
    <location>
        <begin position="19"/>
        <end position="115"/>
    </location>
</feature>
<reference evidence="3 7" key="4">
    <citation type="submission" date="2020-05" db="EMBL/GenBank/DDBJ databases">
        <authorList>
            <person name="Petersen J."/>
            <person name="Sayavedra L."/>
        </authorList>
    </citation>
    <scope>NUCLEOTIDE SEQUENCE [LARGE SCALE GENOMIC DNA]</scope>
    <source>
        <strain evidence="3">B thermophilus SOXS</strain>
    </source>
</reference>
<evidence type="ECO:0000313" key="7">
    <source>
        <dbReference type="Proteomes" id="UP000643672"/>
    </source>
</evidence>
<reference evidence="2 6" key="3">
    <citation type="submission" date="2017-11" db="EMBL/GenBank/DDBJ databases">
        <title>Genome sequence of the bacterial symbiont EPR9N from a vent mussel Bathymodiolus thermophilus.</title>
        <authorList>
            <person name="Won Y.-J."/>
        </authorList>
    </citation>
    <scope>NUCLEOTIDE SEQUENCE [LARGE SCALE GENOMIC DNA]</scope>
    <source>
        <strain evidence="2 6">EPR9N</strain>
    </source>
</reference>
<dbReference type="EMBL" id="CAESAQ020000011">
    <property type="protein sequence ID" value="CAB5494714.1"/>
    <property type="molecule type" value="Genomic_DNA"/>
</dbReference>
<dbReference type="EMBL" id="MIQH01000685">
    <property type="protein sequence ID" value="OIR24412.1"/>
    <property type="molecule type" value="Genomic_DNA"/>
</dbReference>
<evidence type="ECO:0000313" key="4">
    <source>
        <dbReference type="EMBL" id="OIR24412.1"/>
    </source>
</evidence>
<organism evidence="4 5">
    <name type="scientific">Bathymodiolus thermophilus thioautotrophic gill symbiont</name>
    <dbReference type="NCBI Taxonomy" id="2360"/>
    <lineage>
        <taxon>Bacteria</taxon>
        <taxon>Pseudomonadati</taxon>
        <taxon>Pseudomonadota</taxon>
        <taxon>Gammaproteobacteria</taxon>
        <taxon>sulfur-oxidizing symbionts</taxon>
    </lineage>
</organism>
<dbReference type="Proteomes" id="UP000643672">
    <property type="component" value="Unassembled WGS sequence"/>
</dbReference>
<dbReference type="PROSITE" id="PS51257">
    <property type="entry name" value="PROKAR_LIPOPROTEIN"/>
    <property type="match status" value="1"/>
</dbReference>
<keyword evidence="1" id="KW-0732">Signal</keyword>
<evidence type="ECO:0000256" key="1">
    <source>
        <dbReference type="SAM" id="SignalP"/>
    </source>
</evidence>